<keyword evidence="2" id="KW-0472">Membrane</keyword>
<accession>A0A0C3L1U0</accession>
<evidence type="ECO:0000256" key="2">
    <source>
        <dbReference type="SAM" id="Phobius"/>
    </source>
</evidence>
<feature type="transmembrane region" description="Helical" evidence="2">
    <location>
        <begin position="54"/>
        <end position="74"/>
    </location>
</feature>
<organism evidence="3 4">
    <name type="scientific">Tulasnella calospora MUT 4182</name>
    <dbReference type="NCBI Taxonomy" id="1051891"/>
    <lineage>
        <taxon>Eukaryota</taxon>
        <taxon>Fungi</taxon>
        <taxon>Dikarya</taxon>
        <taxon>Basidiomycota</taxon>
        <taxon>Agaricomycotina</taxon>
        <taxon>Agaricomycetes</taxon>
        <taxon>Cantharellales</taxon>
        <taxon>Tulasnellaceae</taxon>
        <taxon>Tulasnella</taxon>
    </lineage>
</organism>
<keyword evidence="4" id="KW-1185">Reference proteome</keyword>
<dbReference type="AlphaFoldDB" id="A0A0C3L1U0"/>
<feature type="compositionally biased region" description="Polar residues" evidence="1">
    <location>
        <begin position="115"/>
        <end position="140"/>
    </location>
</feature>
<keyword evidence="2" id="KW-1133">Transmembrane helix</keyword>
<dbReference type="EMBL" id="KN823869">
    <property type="protein sequence ID" value="KIO15697.1"/>
    <property type="molecule type" value="Genomic_DNA"/>
</dbReference>
<dbReference type="Proteomes" id="UP000054248">
    <property type="component" value="Unassembled WGS sequence"/>
</dbReference>
<proteinExistence type="predicted"/>
<name>A0A0C3L1U0_9AGAM</name>
<reference evidence="3 4" key="1">
    <citation type="submission" date="2014-04" db="EMBL/GenBank/DDBJ databases">
        <authorList>
            <consortium name="DOE Joint Genome Institute"/>
            <person name="Kuo A."/>
            <person name="Girlanda M."/>
            <person name="Perotto S."/>
            <person name="Kohler A."/>
            <person name="Nagy L.G."/>
            <person name="Floudas D."/>
            <person name="Copeland A."/>
            <person name="Barry K.W."/>
            <person name="Cichocki N."/>
            <person name="Veneault-Fourrey C."/>
            <person name="LaButti K."/>
            <person name="Lindquist E.A."/>
            <person name="Lipzen A."/>
            <person name="Lundell T."/>
            <person name="Morin E."/>
            <person name="Murat C."/>
            <person name="Sun H."/>
            <person name="Tunlid A."/>
            <person name="Henrissat B."/>
            <person name="Grigoriev I.V."/>
            <person name="Hibbett D.S."/>
            <person name="Martin F."/>
            <person name="Nordberg H.P."/>
            <person name="Cantor M.N."/>
            <person name="Hua S.X."/>
        </authorList>
    </citation>
    <scope>NUCLEOTIDE SEQUENCE [LARGE SCALE GENOMIC DNA]</scope>
    <source>
        <strain evidence="3 4">MUT 4182</strain>
    </source>
</reference>
<keyword evidence="2" id="KW-0812">Transmembrane</keyword>
<reference evidence="4" key="2">
    <citation type="submission" date="2015-01" db="EMBL/GenBank/DDBJ databases">
        <title>Evolutionary Origins and Diversification of the Mycorrhizal Mutualists.</title>
        <authorList>
            <consortium name="DOE Joint Genome Institute"/>
            <consortium name="Mycorrhizal Genomics Consortium"/>
            <person name="Kohler A."/>
            <person name="Kuo A."/>
            <person name="Nagy L.G."/>
            <person name="Floudas D."/>
            <person name="Copeland A."/>
            <person name="Barry K.W."/>
            <person name="Cichocki N."/>
            <person name="Veneault-Fourrey C."/>
            <person name="LaButti K."/>
            <person name="Lindquist E.A."/>
            <person name="Lipzen A."/>
            <person name="Lundell T."/>
            <person name="Morin E."/>
            <person name="Murat C."/>
            <person name="Riley R."/>
            <person name="Ohm R."/>
            <person name="Sun H."/>
            <person name="Tunlid A."/>
            <person name="Henrissat B."/>
            <person name="Grigoriev I.V."/>
            <person name="Hibbett D.S."/>
            <person name="Martin F."/>
        </authorList>
    </citation>
    <scope>NUCLEOTIDE SEQUENCE [LARGE SCALE GENOMIC DNA]</scope>
    <source>
        <strain evidence="4">MUT 4182</strain>
    </source>
</reference>
<feature type="region of interest" description="Disordered" evidence="1">
    <location>
        <begin position="104"/>
        <end position="147"/>
    </location>
</feature>
<protein>
    <submittedName>
        <fullName evidence="3">Uncharacterized protein</fullName>
    </submittedName>
</protein>
<evidence type="ECO:0000313" key="4">
    <source>
        <dbReference type="Proteomes" id="UP000054248"/>
    </source>
</evidence>
<gene>
    <name evidence="3" type="ORF">M407DRAFT_206397</name>
</gene>
<evidence type="ECO:0000313" key="3">
    <source>
        <dbReference type="EMBL" id="KIO15697.1"/>
    </source>
</evidence>
<evidence type="ECO:0000256" key="1">
    <source>
        <dbReference type="SAM" id="MobiDB-lite"/>
    </source>
</evidence>
<dbReference type="HOGENOM" id="CLU_1541248_0_0_1"/>
<dbReference type="OrthoDB" id="3257266at2759"/>
<sequence>MLNSVQSSSEATSGSTSADLVWPLFQLAGRSSPDSSSPAEVNAANSSQETKVRIGVLIGVLCAMFVVVWSVLICRARRQRAIAKALEKQYRIDRYNLDVERAAGQHQPVGRVPTPESQRSSFTGGSTVAATQHNESSRIFTPSPLYSRPQADSYVIVNYSSPNLNPPPPAYTRP</sequence>